<keyword evidence="2" id="KW-1185">Reference proteome</keyword>
<accession>A0A2T7PSU4</accession>
<dbReference type="Proteomes" id="UP000245119">
    <property type="component" value="Linkage Group LG2"/>
</dbReference>
<organism evidence="1 2">
    <name type="scientific">Pomacea canaliculata</name>
    <name type="common">Golden apple snail</name>
    <dbReference type="NCBI Taxonomy" id="400727"/>
    <lineage>
        <taxon>Eukaryota</taxon>
        <taxon>Metazoa</taxon>
        <taxon>Spiralia</taxon>
        <taxon>Lophotrochozoa</taxon>
        <taxon>Mollusca</taxon>
        <taxon>Gastropoda</taxon>
        <taxon>Caenogastropoda</taxon>
        <taxon>Architaenioglossa</taxon>
        <taxon>Ampullarioidea</taxon>
        <taxon>Ampullariidae</taxon>
        <taxon>Pomacea</taxon>
    </lineage>
</organism>
<proteinExistence type="predicted"/>
<evidence type="ECO:0000313" key="1">
    <source>
        <dbReference type="EMBL" id="PVD36489.1"/>
    </source>
</evidence>
<protein>
    <recommendedName>
        <fullName evidence="3">CTCK domain-containing protein</fullName>
    </recommendedName>
</protein>
<name>A0A2T7PSU4_POMCA</name>
<dbReference type="AlphaFoldDB" id="A0A2T7PSU4"/>
<gene>
    <name evidence="1" type="ORF">C0Q70_03473</name>
</gene>
<sequence>MVCTAAAQVDSQLLRYACPPADAQQHTFRMMTEDVTADPIPPLDQVLEDLQDAPLEIQTFLSNLNQNAESISLKLPSNTLDIVGPFISRCCPLPAFNCTAVKIPLFFIRYYGSICFIFYPLDNFFYTRCTCSQCLVPGSCPVVGRCVESSWRFVKVVAYCPSHIVRFVKILMKIPADCSCMQQCPPGWRSNTSNNTSMSTISAIAR</sequence>
<dbReference type="OrthoDB" id="6207582at2759"/>
<evidence type="ECO:0008006" key="3">
    <source>
        <dbReference type="Google" id="ProtNLM"/>
    </source>
</evidence>
<evidence type="ECO:0000313" key="2">
    <source>
        <dbReference type="Proteomes" id="UP000245119"/>
    </source>
</evidence>
<comment type="caution">
    <text evidence="1">The sequence shown here is derived from an EMBL/GenBank/DDBJ whole genome shotgun (WGS) entry which is preliminary data.</text>
</comment>
<reference evidence="1 2" key="1">
    <citation type="submission" date="2018-04" db="EMBL/GenBank/DDBJ databases">
        <title>The genome of golden apple snail Pomacea canaliculata provides insight into stress tolerance and invasive adaptation.</title>
        <authorList>
            <person name="Liu C."/>
            <person name="Liu B."/>
            <person name="Ren Y."/>
            <person name="Zhang Y."/>
            <person name="Wang H."/>
            <person name="Li S."/>
            <person name="Jiang F."/>
            <person name="Yin L."/>
            <person name="Zhang G."/>
            <person name="Qian W."/>
            <person name="Fan W."/>
        </authorList>
    </citation>
    <scope>NUCLEOTIDE SEQUENCE [LARGE SCALE GENOMIC DNA]</scope>
    <source>
        <strain evidence="1">SZHN2017</strain>
        <tissue evidence="1">Muscle</tissue>
    </source>
</reference>
<dbReference type="EMBL" id="PZQS01000002">
    <property type="protein sequence ID" value="PVD36489.1"/>
    <property type="molecule type" value="Genomic_DNA"/>
</dbReference>